<dbReference type="PANTHER" id="PTHR38133">
    <property type="entry name" value="SLR1429 PROTEIN"/>
    <property type="match status" value="1"/>
</dbReference>
<dbReference type="RefSeq" id="WP_092223810.1">
    <property type="nucleotide sequence ID" value="NZ_FNJI01000020.1"/>
</dbReference>
<accession>A0A1H0SPU1</accession>
<feature type="compositionally biased region" description="Polar residues" evidence="2">
    <location>
        <begin position="275"/>
        <end position="288"/>
    </location>
</feature>
<dbReference type="InterPro" id="IPR007527">
    <property type="entry name" value="Znf_SWIM"/>
</dbReference>
<dbReference type="OrthoDB" id="188274at2"/>
<evidence type="ECO:0000256" key="1">
    <source>
        <dbReference type="PROSITE-ProRule" id="PRU00325"/>
    </source>
</evidence>
<feature type="region of interest" description="Disordered" evidence="2">
    <location>
        <begin position="247"/>
        <end position="289"/>
    </location>
</feature>
<evidence type="ECO:0000259" key="3">
    <source>
        <dbReference type="PROSITE" id="PS50966"/>
    </source>
</evidence>
<keyword evidence="1" id="KW-0862">Zinc</keyword>
<organism evidence="4 5">
    <name type="scientific">Desulforhopalus singaporensis</name>
    <dbReference type="NCBI Taxonomy" id="91360"/>
    <lineage>
        <taxon>Bacteria</taxon>
        <taxon>Pseudomonadati</taxon>
        <taxon>Thermodesulfobacteriota</taxon>
        <taxon>Desulfobulbia</taxon>
        <taxon>Desulfobulbales</taxon>
        <taxon>Desulfocapsaceae</taxon>
        <taxon>Desulforhopalus</taxon>
    </lineage>
</organism>
<feature type="domain" description="SWIM-type" evidence="3">
    <location>
        <begin position="147"/>
        <end position="182"/>
    </location>
</feature>
<keyword evidence="1" id="KW-0863">Zinc-finger</keyword>
<keyword evidence="5" id="KW-1185">Reference proteome</keyword>
<dbReference type="GO" id="GO:0008270">
    <property type="term" value="F:zinc ion binding"/>
    <property type="evidence" value="ECO:0007669"/>
    <property type="project" value="UniProtKB-KW"/>
</dbReference>
<keyword evidence="1" id="KW-0479">Metal-binding</keyword>
<name>A0A1H0SPU1_9BACT</name>
<feature type="compositionally biased region" description="Basic residues" evidence="2">
    <location>
        <begin position="259"/>
        <end position="271"/>
    </location>
</feature>
<dbReference type="EMBL" id="FNJI01000020">
    <property type="protein sequence ID" value="SDP43750.1"/>
    <property type="molecule type" value="Genomic_DNA"/>
</dbReference>
<dbReference type="PANTHER" id="PTHR38133:SF1">
    <property type="entry name" value="SLR1429 PROTEIN"/>
    <property type="match status" value="1"/>
</dbReference>
<dbReference type="STRING" id="91360.SAMN05660330_02764"/>
<evidence type="ECO:0000256" key="2">
    <source>
        <dbReference type="SAM" id="MobiDB-lite"/>
    </source>
</evidence>
<dbReference type="AlphaFoldDB" id="A0A1H0SPU1"/>
<dbReference type="Proteomes" id="UP000199073">
    <property type="component" value="Unassembled WGS sequence"/>
</dbReference>
<gene>
    <name evidence="4" type="ORF">SAMN05660330_02764</name>
</gene>
<sequence>MGYWGFPKYVTVAEKKARALKKLEKLKKKNPGIKPVILQGKTLARNWWGKSWNKNLERYADYENRIDRGRSYVRLGAVLDLQIKREKISALVAGSAEQPYKVEISIMPITLERWKEIRQQCEGQLQSLQDLLAGKFPESLADIFFSKDKGLFPDPKAIKLDCSCPDWATMCKHVAATLYGVGARLDEDPSLFFILRGVNTNELIAKAVEDSAKKLAAKAGKKSGNVLDDADLSDIFGIDMDNVPDFSKKKAEKPSAGPNKKKSAARKKAVSGKRTNQLSRQPTVSPGNATAHVAEVITARAEGISMSELVEQTAYDKTKLYGIVHRLKKQGKIRSISHGVYGKT</sequence>
<proteinExistence type="predicted"/>
<evidence type="ECO:0000313" key="5">
    <source>
        <dbReference type="Proteomes" id="UP000199073"/>
    </source>
</evidence>
<dbReference type="PROSITE" id="PS50966">
    <property type="entry name" value="ZF_SWIM"/>
    <property type="match status" value="1"/>
</dbReference>
<protein>
    <recommendedName>
        <fullName evidence="3">SWIM-type domain-containing protein</fullName>
    </recommendedName>
</protein>
<evidence type="ECO:0000313" key="4">
    <source>
        <dbReference type="EMBL" id="SDP43750.1"/>
    </source>
</evidence>
<reference evidence="4 5" key="1">
    <citation type="submission" date="2016-10" db="EMBL/GenBank/DDBJ databases">
        <authorList>
            <person name="de Groot N.N."/>
        </authorList>
    </citation>
    <scope>NUCLEOTIDE SEQUENCE [LARGE SCALE GENOMIC DNA]</scope>
    <source>
        <strain evidence="4 5">DSM 12130</strain>
    </source>
</reference>